<dbReference type="Proteomes" id="UP000191554">
    <property type="component" value="Unassembled WGS sequence"/>
</dbReference>
<proteinExistence type="predicted"/>
<dbReference type="Gene3D" id="1.20.120.1220">
    <property type="match status" value="1"/>
</dbReference>
<dbReference type="Pfam" id="PF01478">
    <property type="entry name" value="Peptidase_A24"/>
    <property type="match status" value="1"/>
</dbReference>
<feature type="transmembrane region" description="Helical" evidence="1">
    <location>
        <begin position="27"/>
        <end position="44"/>
    </location>
</feature>
<dbReference type="AlphaFoldDB" id="A0A1V4SQZ4"/>
<feature type="transmembrane region" description="Helical" evidence="1">
    <location>
        <begin position="51"/>
        <end position="71"/>
    </location>
</feature>
<protein>
    <submittedName>
        <fullName evidence="3">Type IV leader peptidase family protein</fullName>
    </submittedName>
</protein>
<keyword evidence="1" id="KW-0472">Membrane</keyword>
<evidence type="ECO:0000313" key="4">
    <source>
        <dbReference type="Proteomes" id="UP000191554"/>
    </source>
</evidence>
<dbReference type="OrthoDB" id="5508079at2"/>
<organism evidence="3 4">
    <name type="scientific">Ruminiclostridium hungatei</name>
    <name type="common">Clostridium hungatei</name>
    <dbReference type="NCBI Taxonomy" id="48256"/>
    <lineage>
        <taxon>Bacteria</taxon>
        <taxon>Bacillati</taxon>
        <taxon>Bacillota</taxon>
        <taxon>Clostridia</taxon>
        <taxon>Eubacteriales</taxon>
        <taxon>Oscillospiraceae</taxon>
        <taxon>Ruminiclostridium</taxon>
    </lineage>
</organism>
<dbReference type="GO" id="GO:0016020">
    <property type="term" value="C:membrane"/>
    <property type="evidence" value="ECO:0007669"/>
    <property type="project" value="InterPro"/>
</dbReference>
<keyword evidence="1" id="KW-1133">Transmembrane helix</keyword>
<reference evidence="3 4" key="1">
    <citation type="submission" date="2017-03" db="EMBL/GenBank/DDBJ databases">
        <title>Genome sequence of Clostridium hungatei DSM 14427.</title>
        <authorList>
            <person name="Poehlein A."/>
            <person name="Daniel R."/>
        </authorList>
    </citation>
    <scope>NUCLEOTIDE SEQUENCE [LARGE SCALE GENOMIC DNA]</scope>
    <source>
        <strain evidence="3 4">DSM 14427</strain>
    </source>
</reference>
<feature type="transmembrane region" description="Helical" evidence="1">
    <location>
        <begin position="91"/>
        <end position="112"/>
    </location>
</feature>
<comment type="caution">
    <text evidence="3">The sequence shown here is derived from an EMBL/GenBank/DDBJ whole genome shotgun (WGS) entry which is preliminary data.</text>
</comment>
<name>A0A1V4SQZ4_RUMHU</name>
<dbReference type="RefSeq" id="WP_080062604.1">
    <property type="nucleotide sequence ID" value="NZ_MZGX01000001.1"/>
</dbReference>
<dbReference type="GO" id="GO:0004190">
    <property type="term" value="F:aspartic-type endopeptidase activity"/>
    <property type="evidence" value="ECO:0007669"/>
    <property type="project" value="InterPro"/>
</dbReference>
<evidence type="ECO:0000259" key="2">
    <source>
        <dbReference type="Pfam" id="PF01478"/>
    </source>
</evidence>
<feature type="domain" description="Prepilin type IV endopeptidase peptidase" evidence="2">
    <location>
        <begin position="8"/>
        <end position="107"/>
    </location>
</feature>
<gene>
    <name evidence="3" type="ORF">CLHUN_00980</name>
</gene>
<keyword evidence="1" id="KW-0812">Transmembrane</keyword>
<keyword evidence="4" id="KW-1185">Reference proteome</keyword>
<dbReference type="InterPro" id="IPR000045">
    <property type="entry name" value="Prepilin_IV_endopep_pep"/>
</dbReference>
<dbReference type="STRING" id="48256.CLHUN_00980"/>
<sequence length="173" mass="18579">MIIYSQVFLLLAASVVSDLRSSKIKNTGVFFFLISGILSNYCLQGLEGLKLSLAGAAIPVLLLVLFFYLRLLGAGDIKLYSAIGALLGWKAGLYVLAYSMLAAGVVSFAKLYGTGEARRGFTELFHEIILFFNSAIPGNQLPPPVNINNRHVIKLSPAIAFGTGLQLLTGLLL</sequence>
<evidence type="ECO:0000313" key="3">
    <source>
        <dbReference type="EMBL" id="OPX46282.1"/>
    </source>
</evidence>
<evidence type="ECO:0000256" key="1">
    <source>
        <dbReference type="SAM" id="Phobius"/>
    </source>
</evidence>
<accession>A0A1V4SQZ4</accession>
<dbReference type="EMBL" id="MZGX01000001">
    <property type="protein sequence ID" value="OPX46282.1"/>
    <property type="molecule type" value="Genomic_DNA"/>
</dbReference>